<proteinExistence type="predicted"/>
<dbReference type="Proteomes" id="UP001586593">
    <property type="component" value="Unassembled WGS sequence"/>
</dbReference>
<evidence type="ECO:0000256" key="1">
    <source>
        <dbReference type="SAM" id="MobiDB-lite"/>
    </source>
</evidence>
<keyword evidence="3" id="KW-1185">Reference proteome</keyword>
<reference evidence="2 3" key="1">
    <citation type="journal article" date="2024" name="Commun. Biol.">
        <title>Comparative genomic analysis of thermophilic fungi reveals convergent evolutionary adaptations and gene losses.</title>
        <authorList>
            <person name="Steindorff A.S."/>
            <person name="Aguilar-Pontes M.V."/>
            <person name="Robinson A.J."/>
            <person name="Andreopoulos B."/>
            <person name="LaButti K."/>
            <person name="Kuo A."/>
            <person name="Mondo S."/>
            <person name="Riley R."/>
            <person name="Otillar R."/>
            <person name="Haridas S."/>
            <person name="Lipzen A."/>
            <person name="Grimwood J."/>
            <person name="Schmutz J."/>
            <person name="Clum A."/>
            <person name="Reid I.D."/>
            <person name="Moisan M.C."/>
            <person name="Butler G."/>
            <person name="Nguyen T.T.M."/>
            <person name="Dewar K."/>
            <person name="Conant G."/>
            <person name="Drula E."/>
            <person name="Henrissat B."/>
            <person name="Hansel C."/>
            <person name="Singer S."/>
            <person name="Hutchinson M.I."/>
            <person name="de Vries R.P."/>
            <person name="Natvig D.O."/>
            <person name="Powell A.J."/>
            <person name="Tsang A."/>
            <person name="Grigoriev I.V."/>
        </authorList>
    </citation>
    <scope>NUCLEOTIDE SEQUENCE [LARGE SCALE GENOMIC DNA]</scope>
    <source>
        <strain evidence="2 3">ATCC 24622</strain>
    </source>
</reference>
<gene>
    <name evidence="2" type="ORF">VTK73DRAFT_1148</name>
</gene>
<feature type="compositionally biased region" description="Basic and acidic residues" evidence="1">
    <location>
        <begin position="18"/>
        <end position="31"/>
    </location>
</feature>
<evidence type="ECO:0000313" key="3">
    <source>
        <dbReference type="Proteomes" id="UP001586593"/>
    </source>
</evidence>
<comment type="caution">
    <text evidence="2">The sequence shown here is derived from an EMBL/GenBank/DDBJ whole genome shotgun (WGS) entry which is preliminary data.</text>
</comment>
<protein>
    <submittedName>
        <fullName evidence="2">Uncharacterized protein</fullName>
    </submittedName>
</protein>
<organism evidence="2 3">
    <name type="scientific">Phialemonium thermophilum</name>
    <dbReference type="NCBI Taxonomy" id="223376"/>
    <lineage>
        <taxon>Eukaryota</taxon>
        <taxon>Fungi</taxon>
        <taxon>Dikarya</taxon>
        <taxon>Ascomycota</taxon>
        <taxon>Pezizomycotina</taxon>
        <taxon>Sordariomycetes</taxon>
        <taxon>Sordariomycetidae</taxon>
        <taxon>Cephalothecales</taxon>
        <taxon>Cephalothecaceae</taxon>
        <taxon>Phialemonium</taxon>
    </lineage>
</organism>
<accession>A0ABR3VTV9</accession>
<name>A0ABR3VTV9_9PEZI</name>
<feature type="region of interest" description="Disordered" evidence="1">
    <location>
        <begin position="1"/>
        <end position="34"/>
    </location>
</feature>
<evidence type="ECO:0000313" key="2">
    <source>
        <dbReference type="EMBL" id="KAL1845094.1"/>
    </source>
</evidence>
<sequence>MMGTSTRQVGAGTAQGYAEKEIPRDHGESPRCSKSRLQGFCQGTHRRIPSEHGPTEGARCTRVQLTGGAGGTELPPGKDPSLFTMQMVTCYSVLFRLSIPIREIPLLLGCGTACCPFSWLRMLCRLSHFVPSARGCQTEHEDKMAIGKPHGERSLYVLWKRVRLYCGIEHSSTYAT</sequence>
<dbReference type="EMBL" id="JAZHXJ010001269">
    <property type="protein sequence ID" value="KAL1845094.1"/>
    <property type="molecule type" value="Genomic_DNA"/>
</dbReference>